<reference evidence="2" key="1">
    <citation type="journal article" date="2022" name="Syst. Appl. Microbiol.">
        <title>Natronocalculus amylovorans gen. nov., sp. nov., and Natranaeroarchaeum aerophilus sp. nov., dominant culturable amylolytic natronoarchaea from hypersaline soda lakes in southwestern Siberia.</title>
        <authorList>
            <person name="Sorokin D.Y."/>
            <person name="Elcheninov A.G."/>
            <person name="Khizhniak T.V."/>
            <person name="Koenen M."/>
            <person name="Bale N.J."/>
            <person name="Damste J.S.S."/>
            <person name="Kublanov I.V."/>
        </authorList>
    </citation>
    <scope>NUCLEOTIDE SEQUENCE</scope>
    <source>
        <strain evidence="2">AArc-St2</strain>
    </source>
</reference>
<dbReference type="Proteomes" id="UP001203207">
    <property type="component" value="Unassembled WGS sequence"/>
</dbReference>
<reference evidence="2" key="2">
    <citation type="submission" date="2022-02" db="EMBL/GenBank/DDBJ databases">
        <authorList>
            <person name="Elcheninov A.G."/>
            <person name="Sorokin D.Y."/>
            <person name="Kublanov I.V."/>
        </authorList>
    </citation>
    <scope>NUCLEOTIDE SEQUENCE</scope>
    <source>
        <strain evidence="2">AArc-St2</strain>
    </source>
</reference>
<sequence>MTNKNASGETTKEAPQQETKTDSAVEVLVSDQDGTALAGATVSLTGAVFETTAKTSQIGRCRVGFPTSVGTAELQVDHPAFDPMQATVAVADGAVIDVGLGVSVDESDTKRDEGLSSDSLTKPACRTVDSTETVETGFEWIGEPEEIEQKDNETPSGTSIEDKLIGVGGATKSDVDALVDSGYTSIENIQQASLEELRSVSQLDSGTALRLKAEFG</sequence>
<proteinExistence type="predicted"/>
<dbReference type="GO" id="GO:0000166">
    <property type="term" value="F:nucleotide binding"/>
    <property type="evidence" value="ECO:0007669"/>
    <property type="project" value="InterPro"/>
</dbReference>
<evidence type="ECO:0000256" key="1">
    <source>
        <dbReference type="SAM" id="MobiDB-lite"/>
    </source>
</evidence>
<dbReference type="GO" id="GO:0004180">
    <property type="term" value="F:carboxypeptidase activity"/>
    <property type="evidence" value="ECO:0007669"/>
    <property type="project" value="UniProtKB-KW"/>
</dbReference>
<dbReference type="AlphaFoldDB" id="A0AAE3K972"/>
<keyword evidence="2" id="KW-0645">Protease</keyword>
<dbReference type="InterPro" id="IPR010995">
    <property type="entry name" value="DNA_repair_Rad51/TF_NusA_a-hlx"/>
</dbReference>
<organism evidence="2 3">
    <name type="scientific">Natronocalculus amylovorans</name>
    <dbReference type="NCBI Taxonomy" id="2917812"/>
    <lineage>
        <taxon>Archaea</taxon>
        <taxon>Methanobacteriati</taxon>
        <taxon>Methanobacteriota</taxon>
        <taxon>Stenosarchaea group</taxon>
        <taxon>Halobacteria</taxon>
        <taxon>Halobacteriales</taxon>
        <taxon>Haloferacaceae</taxon>
        <taxon>Natronocalculus</taxon>
    </lineage>
</organism>
<dbReference type="EMBL" id="JAKRVX010000005">
    <property type="protein sequence ID" value="MCL9817781.1"/>
    <property type="molecule type" value="Genomic_DNA"/>
</dbReference>
<dbReference type="SUPFAM" id="SSF47794">
    <property type="entry name" value="Rad51 N-terminal domain-like"/>
    <property type="match status" value="1"/>
</dbReference>
<dbReference type="Gene3D" id="1.10.150.20">
    <property type="entry name" value="5' to 3' exonuclease, C-terminal subdomain"/>
    <property type="match status" value="1"/>
</dbReference>
<protein>
    <submittedName>
        <fullName evidence="2">Carboxypeptidase-like regulatory domain-containing protein</fullName>
    </submittedName>
</protein>
<name>A0AAE3K972_9EURY</name>
<comment type="caution">
    <text evidence="2">The sequence shown here is derived from an EMBL/GenBank/DDBJ whole genome shotgun (WGS) entry which is preliminary data.</text>
</comment>
<keyword evidence="2" id="KW-0121">Carboxypeptidase</keyword>
<feature type="region of interest" description="Disordered" evidence="1">
    <location>
        <begin position="1"/>
        <end position="24"/>
    </location>
</feature>
<evidence type="ECO:0000313" key="2">
    <source>
        <dbReference type="EMBL" id="MCL9817781.1"/>
    </source>
</evidence>
<evidence type="ECO:0000313" key="3">
    <source>
        <dbReference type="Proteomes" id="UP001203207"/>
    </source>
</evidence>
<keyword evidence="3" id="KW-1185">Reference proteome</keyword>
<accession>A0AAE3K972</accession>
<gene>
    <name evidence="2" type="ORF">AArcSt2_12585</name>
</gene>
<dbReference type="Gene3D" id="2.60.40.1120">
    <property type="entry name" value="Carboxypeptidase-like, regulatory domain"/>
    <property type="match status" value="1"/>
</dbReference>
<feature type="compositionally biased region" description="Polar residues" evidence="1">
    <location>
        <begin position="1"/>
        <end position="18"/>
    </location>
</feature>
<keyword evidence="2" id="KW-0378">Hydrolase</keyword>
<dbReference type="RefSeq" id="WP_250585130.1">
    <property type="nucleotide sequence ID" value="NZ_JAKRVX010000005.1"/>
</dbReference>